<sequence length="377" mass="41155">MCSDVRPGSFFHSSLAASGSTDPWSKISPLKQSSDADESGSDNLIPMIYSSSSGTTGTFRSSTTSSVTENNEHLTVGLKVSVDAFIVSASVKGQYDKHVKENDDQIKKSVRSSYRLGSIRMDRIPAFSNRALITLKYEGGLAAFEEKYGDYYVCGCILGADNAILASASMQSKAQSDVLNITAKVESIFGDASWSKDTRSSSSSFSMGLTVSGYDTLNQENHNFSVTSQSMELQRAAKDLMSKGQNLPGRTKERAAQLGLTDGMREEMFSLTRETYKRIVEGGLVLELLLMPVASLREDLGRRRNQITSSEARSREVPVVVLATKHSSRLSDQLMRPKETGPKYSGGSKREISYFDREELTIPPDDLANSLSAVHSP</sequence>
<evidence type="ECO:0000313" key="2">
    <source>
        <dbReference type="Proteomes" id="UP001234202"/>
    </source>
</evidence>
<proteinExistence type="predicted"/>
<reference evidence="1" key="1">
    <citation type="submission" date="2023-04" db="EMBL/GenBank/DDBJ databases">
        <title>Draft Genome sequencing of Naganishia species isolated from polar environments using Oxford Nanopore Technology.</title>
        <authorList>
            <person name="Leo P."/>
            <person name="Venkateswaran K."/>
        </authorList>
    </citation>
    <scope>NUCLEOTIDE SEQUENCE</scope>
    <source>
        <strain evidence="1">DBVPG 5303</strain>
    </source>
</reference>
<keyword evidence="2" id="KW-1185">Reference proteome</keyword>
<name>A0ACC2WX77_9TREE</name>
<protein>
    <submittedName>
        <fullName evidence="1">Uncharacterized protein</fullName>
    </submittedName>
</protein>
<comment type="caution">
    <text evidence="1">The sequence shown here is derived from an EMBL/GenBank/DDBJ whole genome shotgun (WGS) entry which is preliminary data.</text>
</comment>
<dbReference type="EMBL" id="JASBWV010000042">
    <property type="protein sequence ID" value="KAJ9115759.1"/>
    <property type="molecule type" value="Genomic_DNA"/>
</dbReference>
<gene>
    <name evidence="1" type="ORF">QFC24_006942</name>
</gene>
<accession>A0ACC2WX77</accession>
<evidence type="ECO:0000313" key="1">
    <source>
        <dbReference type="EMBL" id="KAJ9115759.1"/>
    </source>
</evidence>
<dbReference type="Proteomes" id="UP001234202">
    <property type="component" value="Unassembled WGS sequence"/>
</dbReference>
<organism evidence="1 2">
    <name type="scientific">Naganishia onofrii</name>
    <dbReference type="NCBI Taxonomy" id="1851511"/>
    <lineage>
        <taxon>Eukaryota</taxon>
        <taxon>Fungi</taxon>
        <taxon>Dikarya</taxon>
        <taxon>Basidiomycota</taxon>
        <taxon>Agaricomycotina</taxon>
        <taxon>Tremellomycetes</taxon>
        <taxon>Filobasidiales</taxon>
        <taxon>Filobasidiaceae</taxon>
        <taxon>Naganishia</taxon>
    </lineage>
</organism>